<feature type="domain" description="Formylmethanofuran dehydrogenase subunit E" evidence="3">
    <location>
        <begin position="111"/>
        <end position="234"/>
    </location>
</feature>
<evidence type="ECO:0000256" key="2">
    <source>
        <dbReference type="SAM" id="SignalP"/>
    </source>
</evidence>
<protein>
    <recommendedName>
        <fullName evidence="3">Formylmethanofuran dehydrogenase subunit E domain-containing protein</fullName>
    </recommendedName>
</protein>
<feature type="compositionally biased region" description="Basic residues" evidence="1">
    <location>
        <begin position="53"/>
        <end position="80"/>
    </location>
</feature>
<dbReference type="Pfam" id="PF02663">
    <property type="entry name" value="FmdE"/>
    <property type="match status" value="1"/>
</dbReference>
<organism evidence="4 5">
    <name type="scientific">Sorangium cellulosum</name>
    <name type="common">Polyangium cellulosum</name>
    <dbReference type="NCBI Taxonomy" id="56"/>
    <lineage>
        <taxon>Bacteria</taxon>
        <taxon>Pseudomonadati</taxon>
        <taxon>Myxococcota</taxon>
        <taxon>Polyangia</taxon>
        <taxon>Polyangiales</taxon>
        <taxon>Polyangiaceae</taxon>
        <taxon>Sorangium</taxon>
    </lineage>
</organism>
<keyword evidence="2" id="KW-0732">Signal</keyword>
<dbReference type="RefSeq" id="WP_207217576.1">
    <property type="nucleotide sequence ID" value="NZ_CP012672.1"/>
</dbReference>
<dbReference type="Proteomes" id="UP000295497">
    <property type="component" value="Chromosome"/>
</dbReference>
<feature type="signal peptide" evidence="2">
    <location>
        <begin position="1"/>
        <end position="26"/>
    </location>
</feature>
<proteinExistence type="predicted"/>
<gene>
    <name evidence="4" type="ORF">SOCE836_072130</name>
</gene>
<feature type="region of interest" description="Disordered" evidence="1">
    <location>
        <begin position="40"/>
        <end position="100"/>
    </location>
</feature>
<accession>A0A4P2QX62</accession>
<feature type="chain" id="PRO_5020603579" description="Formylmethanofuran dehydrogenase subunit E domain-containing protein" evidence="2">
    <location>
        <begin position="27"/>
        <end position="245"/>
    </location>
</feature>
<evidence type="ECO:0000256" key="1">
    <source>
        <dbReference type="SAM" id="MobiDB-lite"/>
    </source>
</evidence>
<dbReference type="SUPFAM" id="SSF143555">
    <property type="entry name" value="FwdE-like"/>
    <property type="match status" value="1"/>
</dbReference>
<dbReference type="AlphaFoldDB" id="A0A4P2QX62"/>
<dbReference type="Gene3D" id="3.30.1330.130">
    <property type="match status" value="1"/>
</dbReference>
<evidence type="ECO:0000313" key="5">
    <source>
        <dbReference type="Proteomes" id="UP000295497"/>
    </source>
</evidence>
<reference evidence="4 5" key="1">
    <citation type="submission" date="2015-09" db="EMBL/GenBank/DDBJ databases">
        <title>Sorangium comparison.</title>
        <authorList>
            <person name="Zaburannyi N."/>
            <person name="Bunk B."/>
            <person name="Overmann J."/>
            <person name="Mueller R."/>
        </authorList>
    </citation>
    <scope>NUCLEOTIDE SEQUENCE [LARGE SCALE GENOMIC DNA]</scope>
    <source>
        <strain evidence="4 5">So ce836</strain>
    </source>
</reference>
<sequence>MRKTVSHAALILLAAVSSIRCGGAAAHSPTAPAHEPVVHAQAPAGPDRGPGHAAHHHDRGPGHAAHHHDRGPGHAAHHHDRGPAQHDHGHRPAAGSAPGAPEDELRAVAAIHGGAGPWAVAGYRMGRYALAKLGLPPRSFDLEVEHHSPRSVQFSCIADGAAAATGASLGKLNLSLVEASEAGVETTYRRRSTGQAVTLRPSAAFRARFRDVPREGLEASGKEVLSLPDAEVFEEVPPPPAGAPR</sequence>
<evidence type="ECO:0000259" key="3">
    <source>
        <dbReference type="Pfam" id="PF02663"/>
    </source>
</evidence>
<name>A0A4P2QX62_SORCE</name>
<evidence type="ECO:0000313" key="4">
    <source>
        <dbReference type="EMBL" id="AUX35025.1"/>
    </source>
</evidence>
<dbReference type="InterPro" id="IPR003814">
    <property type="entry name" value="FmdEsu_dom"/>
</dbReference>
<dbReference type="EMBL" id="CP012672">
    <property type="protein sequence ID" value="AUX35025.1"/>
    <property type="molecule type" value="Genomic_DNA"/>
</dbReference>